<proteinExistence type="predicted"/>
<dbReference type="EMBL" id="GBRH01263732">
    <property type="protein sequence ID" value="JAD34163.1"/>
    <property type="molecule type" value="Transcribed_RNA"/>
</dbReference>
<dbReference type="AlphaFoldDB" id="A0A0A8Z931"/>
<reference evidence="1" key="2">
    <citation type="journal article" date="2015" name="Data Brief">
        <title>Shoot transcriptome of the giant reed, Arundo donax.</title>
        <authorList>
            <person name="Barrero R.A."/>
            <person name="Guerrero F.D."/>
            <person name="Moolhuijzen P."/>
            <person name="Goolsby J.A."/>
            <person name="Tidwell J."/>
            <person name="Bellgard S.E."/>
            <person name="Bellgard M.I."/>
        </authorList>
    </citation>
    <scope>NUCLEOTIDE SEQUENCE</scope>
    <source>
        <tissue evidence="1">Shoot tissue taken approximately 20 cm above the soil surface</tissue>
    </source>
</reference>
<name>A0A0A8Z931_ARUDO</name>
<accession>A0A0A8Z931</accession>
<protein>
    <submittedName>
        <fullName evidence="1">Uncharacterized protein</fullName>
    </submittedName>
</protein>
<evidence type="ECO:0000313" key="1">
    <source>
        <dbReference type="EMBL" id="JAD34163.1"/>
    </source>
</evidence>
<organism evidence="1">
    <name type="scientific">Arundo donax</name>
    <name type="common">Giant reed</name>
    <name type="synonym">Donax arundinaceus</name>
    <dbReference type="NCBI Taxonomy" id="35708"/>
    <lineage>
        <taxon>Eukaryota</taxon>
        <taxon>Viridiplantae</taxon>
        <taxon>Streptophyta</taxon>
        <taxon>Embryophyta</taxon>
        <taxon>Tracheophyta</taxon>
        <taxon>Spermatophyta</taxon>
        <taxon>Magnoliopsida</taxon>
        <taxon>Liliopsida</taxon>
        <taxon>Poales</taxon>
        <taxon>Poaceae</taxon>
        <taxon>PACMAD clade</taxon>
        <taxon>Arundinoideae</taxon>
        <taxon>Arundineae</taxon>
        <taxon>Arundo</taxon>
    </lineage>
</organism>
<reference evidence="1" key="1">
    <citation type="submission" date="2014-09" db="EMBL/GenBank/DDBJ databases">
        <authorList>
            <person name="Magalhaes I.L.F."/>
            <person name="Oliveira U."/>
            <person name="Santos F.R."/>
            <person name="Vidigal T.H.D.A."/>
            <person name="Brescovit A.D."/>
            <person name="Santos A.J."/>
        </authorList>
    </citation>
    <scope>NUCLEOTIDE SEQUENCE</scope>
    <source>
        <tissue evidence="1">Shoot tissue taken approximately 20 cm above the soil surface</tissue>
    </source>
</reference>
<sequence>MTCTCWLKLDNRVVDDGPCEFICCTETW</sequence>